<reference evidence="1" key="1">
    <citation type="submission" date="2020-09" db="EMBL/GenBank/DDBJ databases">
        <authorList>
            <person name="Kikuchi T."/>
        </authorList>
    </citation>
    <scope>NUCLEOTIDE SEQUENCE</scope>
    <source>
        <strain evidence="1">SH1</strain>
    </source>
</reference>
<dbReference type="AlphaFoldDB" id="A0A811LMT7"/>
<organism evidence="1 2">
    <name type="scientific">Bursaphelenchus okinawaensis</name>
    <dbReference type="NCBI Taxonomy" id="465554"/>
    <lineage>
        <taxon>Eukaryota</taxon>
        <taxon>Metazoa</taxon>
        <taxon>Ecdysozoa</taxon>
        <taxon>Nematoda</taxon>
        <taxon>Chromadorea</taxon>
        <taxon>Rhabditida</taxon>
        <taxon>Tylenchina</taxon>
        <taxon>Tylenchomorpha</taxon>
        <taxon>Aphelenchoidea</taxon>
        <taxon>Aphelenchoididae</taxon>
        <taxon>Bursaphelenchus</taxon>
    </lineage>
</organism>
<evidence type="ECO:0000313" key="1">
    <source>
        <dbReference type="EMBL" id="CAD5229045.1"/>
    </source>
</evidence>
<proteinExistence type="predicted"/>
<sequence length="100" mass="10968">MERVHSSDVTRRPCIDGEETVVQGEGSASVAIGWTGLGGRGVVGKYSQVNQVAQSPSIEERLRALQWSWRTQHPMPGATSQQDSQFLKIRFISTSGHSEN</sequence>
<dbReference type="EMBL" id="CAJFCW020000006">
    <property type="protein sequence ID" value="CAG9125606.1"/>
    <property type="molecule type" value="Genomic_DNA"/>
</dbReference>
<keyword evidence="2" id="KW-1185">Reference proteome</keyword>
<dbReference type="Proteomes" id="UP000614601">
    <property type="component" value="Unassembled WGS sequence"/>
</dbReference>
<comment type="caution">
    <text evidence="1">The sequence shown here is derived from an EMBL/GenBank/DDBJ whole genome shotgun (WGS) entry which is preliminary data.</text>
</comment>
<evidence type="ECO:0000313" key="2">
    <source>
        <dbReference type="Proteomes" id="UP000614601"/>
    </source>
</evidence>
<gene>
    <name evidence="1" type="ORF">BOKJ2_LOCUS13104</name>
</gene>
<dbReference type="EMBL" id="CAJFDH010000006">
    <property type="protein sequence ID" value="CAD5229045.1"/>
    <property type="molecule type" value="Genomic_DNA"/>
</dbReference>
<protein>
    <submittedName>
        <fullName evidence="1">Uncharacterized protein</fullName>
    </submittedName>
</protein>
<accession>A0A811LMT7</accession>
<dbReference type="Proteomes" id="UP000783686">
    <property type="component" value="Unassembled WGS sequence"/>
</dbReference>
<name>A0A811LMT7_9BILA</name>